<feature type="non-terminal residue" evidence="1">
    <location>
        <position position="1"/>
    </location>
</feature>
<reference evidence="1" key="1">
    <citation type="submission" date="2018-05" db="EMBL/GenBank/DDBJ databases">
        <authorList>
            <person name="Lanie J.A."/>
            <person name="Ng W.-L."/>
            <person name="Kazmierczak K.M."/>
            <person name="Andrzejewski T.M."/>
            <person name="Davidsen T.M."/>
            <person name="Wayne K.J."/>
            <person name="Tettelin H."/>
            <person name="Glass J.I."/>
            <person name="Rusch D."/>
            <person name="Podicherti R."/>
            <person name="Tsui H.-C.T."/>
            <person name="Winkler M.E."/>
        </authorList>
    </citation>
    <scope>NUCLEOTIDE SEQUENCE</scope>
</reference>
<evidence type="ECO:0000313" key="1">
    <source>
        <dbReference type="EMBL" id="SVD87346.1"/>
    </source>
</evidence>
<name>A0A382YVQ5_9ZZZZ</name>
<feature type="non-terminal residue" evidence="1">
    <location>
        <position position="85"/>
    </location>
</feature>
<dbReference type="EMBL" id="UINC01178924">
    <property type="protein sequence ID" value="SVD87346.1"/>
    <property type="molecule type" value="Genomic_DNA"/>
</dbReference>
<accession>A0A382YVQ5</accession>
<proteinExistence type="predicted"/>
<dbReference type="AlphaFoldDB" id="A0A382YVQ5"/>
<protein>
    <submittedName>
        <fullName evidence="1">Uncharacterized protein</fullName>
    </submittedName>
</protein>
<organism evidence="1">
    <name type="scientific">marine metagenome</name>
    <dbReference type="NCBI Taxonomy" id="408172"/>
    <lineage>
        <taxon>unclassified sequences</taxon>
        <taxon>metagenomes</taxon>
        <taxon>ecological metagenomes</taxon>
    </lineage>
</organism>
<gene>
    <name evidence="1" type="ORF">METZ01_LOCUS440200</name>
</gene>
<sequence>MVTLTRVNRSGWITLLVVAMLSFGSSAGADIAADLEALRAENVWGEVSLEGGQVRHIKVDSVTADQVTLTEVIGALHERSAVYSL</sequence>